<evidence type="ECO:0000259" key="1">
    <source>
        <dbReference type="SMART" id="SM00256"/>
    </source>
</evidence>
<dbReference type="Pfam" id="PF08268">
    <property type="entry name" value="FBA_3"/>
    <property type="match status" value="1"/>
</dbReference>
<dbReference type="STRING" id="40149.A0A0E0D6H4"/>
<dbReference type="NCBIfam" id="TIGR01640">
    <property type="entry name" value="F_box_assoc_1"/>
    <property type="match status" value="1"/>
</dbReference>
<dbReference type="Gene3D" id="1.20.1280.50">
    <property type="match status" value="1"/>
</dbReference>
<dbReference type="Proteomes" id="UP000008021">
    <property type="component" value="Chromosome 3"/>
</dbReference>
<proteinExistence type="predicted"/>
<reference evidence="2" key="2">
    <citation type="submission" date="2018-05" db="EMBL/GenBank/DDBJ databases">
        <title>OmerRS3 (Oryza meridionalis Reference Sequence Version 3).</title>
        <authorList>
            <person name="Zhang J."/>
            <person name="Kudrna D."/>
            <person name="Lee S."/>
            <person name="Talag J."/>
            <person name="Welchert J."/>
            <person name="Wing R.A."/>
        </authorList>
    </citation>
    <scope>NUCLEOTIDE SEQUENCE [LARGE SCALE GENOMIC DNA]</scope>
    <source>
        <strain evidence="2">cv. OR44</strain>
    </source>
</reference>
<dbReference type="Pfam" id="PF00646">
    <property type="entry name" value="F-box"/>
    <property type="match status" value="1"/>
</dbReference>
<name>A0A0E0D6H4_9ORYZ</name>
<dbReference type="InterPro" id="IPR036047">
    <property type="entry name" value="F-box-like_dom_sf"/>
</dbReference>
<dbReference type="Gramene" id="OMERI03G30370.1">
    <property type="protein sequence ID" value="OMERI03G30370.1"/>
    <property type="gene ID" value="OMERI03G30370"/>
</dbReference>
<dbReference type="InterPro" id="IPR001810">
    <property type="entry name" value="F-box_dom"/>
</dbReference>
<dbReference type="PANTHER" id="PTHR31672:SF2">
    <property type="entry name" value="F-BOX DOMAIN-CONTAINING PROTEIN"/>
    <property type="match status" value="1"/>
</dbReference>
<sequence length="436" mass="48732">MAAVFCGDMIPVELWWEILLRAPTKDVARSSCVSKQWRGIVSDPSFRKLHHDRHAALNDDVSDTLLVARADVDGESVSSVFPAALVSPAVTDQAPICRVNNPYGYSLTNVCNGFLCFASWSRAKVIVCNPITGEKLALPRAPHLGLEKRRRYTRPVTFALGFSPTTGAYKLFRFADRRMDVYTLAAAGGWRQHPFPHPYRVVQNTPTIVVGGKICMLTANPASHQHPNDVGKPGPVMVVDVASEEYRTYNPADYRCLWADYAWPSGLIRKSISGKCLLKKTMPYRGRCSTSSKLTRMTSDSAIVDSSDQQYPCVLGSMVCRHNHDDDNIAGGTVSFSDRGYVMDCKIRLPTTPPWLVSCNWNIYTGYRPSLLSPLTFASQQDNNDDDEDEGDESRPFVRRLLCALRHQKSQKRRMSPTSTDHTNGKRVCYRNPCIC</sequence>
<dbReference type="AlphaFoldDB" id="A0A0E0D6H4"/>
<evidence type="ECO:0000313" key="3">
    <source>
        <dbReference type="Proteomes" id="UP000008021"/>
    </source>
</evidence>
<accession>A0A0E0D6H4</accession>
<dbReference type="SUPFAM" id="SSF81383">
    <property type="entry name" value="F-box domain"/>
    <property type="match status" value="1"/>
</dbReference>
<dbReference type="InterPro" id="IPR013187">
    <property type="entry name" value="F-box-assoc_dom_typ3"/>
</dbReference>
<reference evidence="2" key="1">
    <citation type="submission" date="2015-04" db="UniProtKB">
        <authorList>
            <consortium name="EnsemblPlants"/>
        </authorList>
    </citation>
    <scope>IDENTIFICATION</scope>
</reference>
<organism evidence="2">
    <name type="scientific">Oryza meridionalis</name>
    <dbReference type="NCBI Taxonomy" id="40149"/>
    <lineage>
        <taxon>Eukaryota</taxon>
        <taxon>Viridiplantae</taxon>
        <taxon>Streptophyta</taxon>
        <taxon>Embryophyta</taxon>
        <taxon>Tracheophyta</taxon>
        <taxon>Spermatophyta</taxon>
        <taxon>Magnoliopsida</taxon>
        <taxon>Liliopsida</taxon>
        <taxon>Poales</taxon>
        <taxon>Poaceae</taxon>
        <taxon>BOP clade</taxon>
        <taxon>Oryzoideae</taxon>
        <taxon>Oryzeae</taxon>
        <taxon>Oryzinae</taxon>
        <taxon>Oryza</taxon>
    </lineage>
</organism>
<dbReference type="InterPro" id="IPR017451">
    <property type="entry name" value="F-box-assoc_interact_dom"/>
</dbReference>
<dbReference type="EnsemblPlants" id="OMERI03G30370.1">
    <property type="protein sequence ID" value="OMERI03G30370.1"/>
    <property type="gene ID" value="OMERI03G30370"/>
</dbReference>
<dbReference type="PANTHER" id="PTHR31672">
    <property type="entry name" value="BNACNNG10540D PROTEIN"/>
    <property type="match status" value="1"/>
</dbReference>
<dbReference type="InterPro" id="IPR050796">
    <property type="entry name" value="SCF_F-box_component"/>
</dbReference>
<dbReference type="HOGENOM" id="CLU_051431_0_0_1"/>
<keyword evidence="3" id="KW-1185">Reference proteome</keyword>
<protein>
    <recommendedName>
        <fullName evidence="1">F-box domain-containing protein</fullName>
    </recommendedName>
</protein>
<feature type="domain" description="F-box" evidence="1">
    <location>
        <begin position="10"/>
        <end position="50"/>
    </location>
</feature>
<dbReference type="SMART" id="SM00256">
    <property type="entry name" value="FBOX"/>
    <property type="match status" value="1"/>
</dbReference>
<evidence type="ECO:0000313" key="2">
    <source>
        <dbReference type="EnsemblPlants" id="OMERI03G30370.1"/>
    </source>
</evidence>